<gene>
    <name evidence="1" type="ORF">BH720_029745</name>
</gene>
<dbReference type="EMBL" id="CP182909">
    <property type="protein sequence ID" value="XPM63448.1"/>
    <property type="molecule type" value="Genomic_DNA"/>
</dbReference>
<dbReference type="Proteomes" id="UP000095472">
    <property type="component" value="Chromosome"/>
</dbReference>
<keyword evidence="2" id="KW-1185">Reference proteome</keyword>
<proteinExistence type="predicted"/>
<evidence type="ECO:0000313" key="2">
    <source>
        <dbReference type="Proteomes" id="UP000095472"/>
    </source>
</evidence>
<accession>A0ACD5GRD3</accession>
<name>A0ACD5GRD3_9CYAN</name>
<evidence type="ECO:0000313" key="1">
    <source>
        <dbReference type="EMBL" id="XPM63448.1"/>
    </source>
</evidence>
<organism evidence="1 2">
    <name type="scientific">Desertifilum tharense IPPAS B-1220</name>
    <dbReference type="NCBI Taxonomy" id="1781255"/>
    <lineage>
        <taxon>Bacteria</taxon>
        <taxon>Bacillati</taxon>
        <taxon>Cyanobacteriota</taxon>
        <taxon>Cyanophyceae</taxon>
        <taxon>Desertifilales</taxon>
        <taxon>Desertifilaceae</taxon>
        <taxon>Desertifilum</taxon>
    </lineage>
</organism>
<protein>
    <submittedName>
        <fullName evidence="1">Uncharacterized protein</fullName>
    </submittedName>
</protein>
<reference evidence="1 2" key="1">
    <citation type="journal article" date="2016" name="Genome Announc.">
        <title>Draft Genome Sequence of the Thermotolerant Cyanobacterium Desertifilum sp. IPPAS B-1220.</title>
        <authorList>
            <person name="Mironov K.S."/>
            <person name="Sinetova M.A."/>
            <person name="Bolatkhan K."/>
            <person name="Zayadan B.K."/>
            <person name="Ustinova V.V."/>
            <person name="Kupriyanova E.V."/>
            <person name="Skrypnik A.N."/>
            <person name="Gogoleva N.E."/>
            <person name="Gogolev Y.V."/>
            <person name="Los D.A."/>
        </authorList>
    </citation>
    <scope>NUCLEOTIDE SEQUENCE [LARGE SCALE GENOMIC DNA]</scope>
    <source>
        <strain evidence="1 2">IPPAS B-1220</strain>
    </source>
</reference>
<sequence>MMMRRLALVSGLVVLNAFGLATVARAGEGGVAGSAAFTVNGTNVTGVAVSAAVGKQSAAAHSFNYDATNTNGLQNSAFAIGTGGLLQFTAIGDPAGFNLNTTEDPALGNPQGNTFTAGYSIRLGTQSGDVLGTSPLHP</sequence>